<evidence type="ECO:0000313" key="2">
    <source>
        <dbReference type="EMBL" id="GLC56984.1"/>
    </source>
</evidence>
<protein>
    <submittedName>
        <fullName evidence="2">Uncharacterized protein</fullName>
    </submittedName>
</protein>
<accession>A0A9W6F5H0</accession>
<reference evidence="2 3" key="1">
    <citation type="journal article" date="2023" name="Commun. Biol.">
        <title>Reorganization of the ancestral sex-determining regions during the evolution of trioecy in Pleodorina starrii.</title>
        <authorList>
            <person name="Takahashi K."/>
            <person name="Suzuki S."/>
            <person name="Kawai-Toyooka H."/>
            <person name="Yamamoto K."/>
            <person name="Hamaji T."/>
            <person name="Ootsuki R."/>
            <person name="Yamaguchi H."/>
            <person name="Kawachi M."/>
            <person name="Higashiyama T."/>
            <person name="Nozaki H."/>
        </authorList>
    </citation>
    <scope>NUCLEOTIDE SEQUENCE [LARGE SCALE GENOMIC DNA]</scope>
    <source>
        <strain evidence="2 3">NIES-4479</strain>
    </source>
</reference>
<evidence type="ECO:0000256" key="1">
    <source>
        <dbReference type="SAM" id="MobiDB-lite"/>
    </source>
</evidence>
<keyword evidence="3" id="KW-1185">Reference proteome</keyword>
<feature type="region of interest" description="Disordered" evidence="1">
    <location>
        <begin position="741"/>
        <end position="778"/>
    </location>
</feature>
<proteinExistence type="predicted"/>
<feature type="compositionally biased region" description="Gly residues" evidence="1">
    <location>
        <begin position="750"/>
        <end position="769"/>
    </location>
</feature>
<dbReference type="EMBL" id="BRXU01000017">
    <property type="protein sequence ID" value="GLC56984.1"/>
    <property type="molecule type" value="Genomic_DNA"/>
</dbReference>
<name>A0A9W6F5H0_9CHLO</name>
<dbReference type="AlphaFoldDB" id="A0A9W6F5H0"/>
<dbReference type="Proteomes" id="UP001165080">
    <property type="component" value="Unassembled WGS sequence"/>
</dbReference>
<sequence>MGVDPAQPREQLRTVLRACGADLTLFEDIDLDKMWDNRYRSVRGLQGATREGLSVAGLPPGLVDHILTLRGSLPAAAGEHFHGAVGRGGARDWGGQRSLPRVTRHRPNANQQGNTKARVGSVAGLTAGATSSVEGAPAPRRLVDSAATMRHNDNNTVELHYSDRVLSYVDAAGVVDRIRLWAETAMRAAVDKRRAKAPSLLMVSGLVKTGKSFTLEHVVPAVVAEALRQQGGKGPLAGMVVLRLSADQLNRKSGAAVLLWSLLSVLLRWARKEHVPMRKGALEDVEADMARYHNTDACFIPGHAIESFLKAVEVPVLVLCDEMQSLFRPTIGGKLDASGAAYIRDSFMKPLLVYGNHTTLWCTTGSSMAHTWISLADMPPNGFPVITGASAANLPATYSAEHMSLAWELLQGSDPDVPLDPKLLELCPPSIALLTVLVEDWMDAGCPGDVAAFVHEFMRTKLIDESLKEWRVGLEDMAPSQRITVLNMSFPSVGAHIDTELHPGLERFLEPHLDRTVDGRYYLHDSHQRQIVRLLFNSDGTPRERCRSDLEYGATLTQLDLAWNLFHLGEAADYLLGPHASRRWERKKPPAGMDEFKAKVQAIADEIANKLSSDQVGAALGPQELWERQSWFQRVLLSRWNNRDCATYKDNKRARSTHLAMLVFYLRLSRNVLAHTKPWDRKHGVAVDVDVIEALPRVLGRSHLAFNELAVGALRVLPRHTMEEAAAELDAQLSGGGASIESLAKDEGSSSGGLSSGTGGSRWGGQRGGRSGEGRGRGVRAMADNCAPACPGPAAGCGQRTPLVYATGRHTGVWGQEGPRAATLAPRLRVQRSLFAPSAAVGLRLPCRPPLTAMRHASLMCLLAAGSSLGFWLRV</sequence>
<gene>
    <name evidence="2" type="primary">PLEST003154</name>
    <name evidence="2" type="ORF">PLESTB_001170400</name>
</gene>
<evidence type="ECO:0000313" key="3">
    <source>
        <dbReference type="Proteomes" id="UP001165080"/>
    </source>
</evidence>
<organism evidence="2 3">
    <name type="scientific">Pleodorina starrii</name>
    <dbReference type="NCBI Taxonomy" id="330485"/>
    <lineage>
        <taxon>Eukaryota</taxon>
        <taxon>Viridiplantae</taxon>
        <taxon>Chlorophyta</taxon>
        <taxon>core chlorophytes</taxon>
        <taxon>Chlorophyceae</taxon>
        <taxon>CS clade</taxon>
        <taxon>Chlamydomonadales</taxon>
        <taxon>Volvocaceae</taxon>
        <taxon>Pleodorina</taxon>
    </lineage>
</organism>
<comment type="caution">
    <text evidence="2">The sequence shown here is derived from an EMBL/GenBank/DDBJ whole genome shotgun (WGS) entry which is preliminary data.</text>
</comment>